<sequence>MEKPNKGTLPTEKRPDTLFSSCLQCKPCGGGCKIVDNRVSFVFDPEQKSVSHLILDTAPKACLGRCGRSCQTELRLVQTLELRTTVVEPINTFNMSITDIISNENVTLVQGVNGICLCEESWVTSRQKLASQKKNRSNGPTEAERLQKEKEVRRFLQSSNEYVDFGRTHTP</sequence>
<gene>
    <name evidence="2" type="ORF">GGR06_003136</name>
</gene>
<protein>
    <submittedName>
        <fullName evidence="2">Uncharacterized protein</fullName>
    </submittedName>
</protein>
<evidence type="ECO:0000313" key="3">
    <source>
        <dbReference type="Proteomes" id="UP000560658"/>
    </source>
</evidence>
<dbReference type="RefSeq" id="WP_244437095.1">
    <property type="nucleotide sequence ID" value="NZ_JACIER010000014.1"/>
</dbReference>
<keyword evidence="3" id="KW-1185">Reference proteome</keyword>
<reference evidence="2" key="1">
    <citation type="submission" date="2020-08" db="EMBL/GenBank/DDBJ databases">
        <title>Genomic Encyclopedia of Type Strains, Phase IV (KMG-IV): sequencing the most valuable type-strain genomes for metagenomic binning, comparative biology and taxonomic classification.</title>
        <authorList>
            <person name="Goeker M."/>
        </authorList>
    </citation>
    <scope>NUCLEOTIDE SEQUENCE [LARGE SCALE GENOMIC DNA]</scope>
    <source>
        <strain evidence="2">DSM 105720</strain>
    </source>
</reference>
<feature type="region of interest" description="Disordered" evidence="1">
    <location>
        <begin position="129"/>
        <end position="150"/>
    </location>
</feature>
<dbReference type="AlphaFoldDB" id="A0A840D775"/>
<proteinExistence type="predicted"/>
<comment type="caution">
    <text evidence="2">The sequence shown here is derived from an EMBL/GenBank/DDBJ whole genome shotgun (WGS) entry which is preliminary data.</text>
</comment>
<dbReference type="EMBL" id="JACIER010000014">
    <property type="protein sequence ID" value="MBB4045324.1"/>
    <property type="molecule type" value="Genomic_DNA"/>
</dbReference>
<accession>A0A840D775</accession>
<dbReference type="Proteomes" id="UP000560658">
    <property type="component" value="Unassembled WGS sequence"/>
</dbReference>
<evidence type="ECO:0000256" key="1">
    <source>
        <dbReference type="SAM" id="MobiDB-lite"/>
    </source>
</evidence>
<name>A0A840D775_9BACE</name>
<evidence type="ECO:0000313" key="2">
    <source>
        <dbReference type="EMBL" id="MBB4045324.1"/>
    </source>
</evidence>
<organism evidence="2 3">
    <name type="scientific">Bacteroides reticulotermitis</name>
    <dbReference type="NCBI Taxonomy" id="1133319"/>
    <lineage>
        <taxon>Bacteria</taxon>
        <taxon>Pseudomonadati</taxon>
        <taxon>Bacteroidota</taxon>
        <taxon>Bacteroidia</taxon>
        <taxon>Bacteroidales</taxon>
        <taxon>Bacteroidaceae</taxon>
        <taxon>Bacteroides</taxon>
    </lineage>
</organism>